<evidence type="ECO:0000256" key="4">
    <source>
        <dbReference type="ARBA" id="ARBA00020410"/>
    </source>
</evidence>
<dbReference type="InterPro" id="IPR013233">
    <property type="entry name" value="PIG-X/PBN1"/>
</dbReference>
<dbReference type="GO" id="GO:0005789">
    <property type="term" value="C:endoplasmic reticulum membrane"/>
    <property type="evidence" value="ECO:0007669"/>
    <property type="project" value="UniProtKB-SubCell"/>
</dbReference>
<keyword evidence="6 11" id="KW-0812">Transmembrane</keyword>
<keyword evidence="8 11" id="KW-1133">Transmembrane helix</keyword>
<evidence type="ECO:0000256" key="3">
    <source>
        <dbReference type="ARBA" id="ARBA00010345"/>
    </source>
</evidence>
<dbReference type="PANTHER" id="PTHR28533:SF1">
    <property type="entry name" value="PROTEIN PBN1"/>
    <property type="match status" value="1"/>
</dbReference>
<dbReference type="EMBL" id="CCBN010000013">
    <property type="protein sequence ID" value="CDO55951.1"/>
    <property type="molecule type" value="Genomic_DNA"/>
</dbReference>
<evidence type="ECO:0000256" key="11">
    <source>
        <dbReference type="RuleBase" id="RU366056"/>
    </source>
</evidence>
<protein>
    <recommendedName>
        <fullName evidence="4 11">Protein PBN1</fullName>
    </recommendedName>
</protein>
<accession>A0A0J9XEZ7</accession>
<evidence type="ECO:0000256" key="8">
    <source>
        <dbReference type="ARBA" id="ARBA00022989"/>
    </source>
</evidence>
<dbReference type="InterPro" id="IPR042322">
    <property type="entry name" value="Pbn1"/>
</dbReference>
<evidence type="ECO:0000313" key="12">
    <source>
        <dbReference type="EMBL" id="CDO55951.1"/>
    </source>
</evidence>
<dbReference type="STRING" id="1173061.A0A0J9XEZ7"/>
<keyword evidence="5 11" id="KW-0337">GPI-anchor biosynthesis</keyword>
<comment type="similarity">
    <text evidence="3 11">Belongs to the PIGX family.</text>
</comment>
<keyword evidence="13" id="KW-1185">Reference proteome</keyword>
<dbReference type="GO" id="GO:0000030">
    <property type="term" value="F:mannosyltransferase activity"/>
    <property type="evidence" value="ECO:0007669"/>
    <property type="project" value="TreeGrafter"/>
</dbReference>
<evidence type="ECO:0000256" key="1">
    <source>
        <dbReference type="ARBA" id="ARBA00004643"/>
    </source>
</evidence>
<dbReference type="AlphaFoldDB" id="A0A0J9XEZ7"/>
<comment type="pathway">
    <text evidence="2 11">Glycolipid biosynthesis; glycosylphosphatidylinositol-anchor biosynthesis.</text>
</comment>
<evidence type="ECO:0000256" key="2">
    <source>
        <dbReference type="ARBA" id="ARBA00004687"/>
    </source>
</evidence>
<sequence>MSDSIRRRHTFFIDFNDADSIEKYEFQKNALSTSHFDSKREDKITIPFSFTSVEPSLQSVLSSVASIQIKWLNDVPIDRTVPANAPHEVGLHIDVQPIEGVEVEWSILGKLIESYFNIHGLSEKSFISASDTLSFFAPLQDLNQFTTRLQELVCTESDSNCRAQLAELAFADSFSLSYGTLPINAKSWQKDNDLVIEAFWNDRQKVAAGLGITESVLYKNDDIKERVEVGLLSIHPDYNQPGFTWGLTGFSRNLDEEKSEKLLFQYGSQHHPNRGTYSVDFERPTGLHPKHVISLENVFSPQARCSLFAKYTFAKSLFLDKYQLAELDKPTPSRDAVGYLHGLWGETDLEAPIWAVDGYGSEALVQIYAKNRPKSETPGTFQFELPTHSRYEVPQLNSTVVDEVQPWPVVFWACQSTEEEKEAYPAPGAVETVHLGYETIFPKNTVFHYLTPKVEAGKTLQSEFDIPVAPFSSYETVQLVTLIAILTGFFYLTYELVNRYKSTSKPAVVAGAKKQE</sequence>
<comment type="subcellular location">
    <subcellularLocation>
        <location evidence="11">Endoplasmic reticulum membrane</location>
        <topology evidence="11">Single-pass membrane protein</topology>
    </subcellularLocation>
    <subcellularLocation>
        <location evidence="1">Endoplasmic reticulum membrane</location>
        <topology evidence="1">Single-pass type III membrane protein</topology>
    </subcellularLocation>
</comment>
<reference evidence="12" key="1">
    <citation type="submission" date="2014-03" db="EMBL/GenBank/DDBJ databases">
        <authorList>
            <person name="Casaregola S."/>
        </authorList>
    </citation>
    <scope>NUCLEOTIDE SEQUENCE [LARGE SCALE GENOMIC DNA]</scope>
    <source>
        <strain evidence="12">CLIB 918</strain>
    </source>
</reference>
<gene>
    <name evidence="12" type="ORF">BN980_GECA13s00703g</name>
</gene>
<dbReference type="Pfam" id="PF08320">
    <property type="entry name" value="PIG-X"/>
    <property type="match status" value="1"/>
</dbReference>
<proteinExistence type="inferred from homology"/>
<evidence type="ECO:0000256" key="10">
    <source>
        <dbReference type="ARBA" id="ARBA00023180"/>
    </source>
</evidence>
<dbReference type="OrthoDB" id="5546453at2759"/>
<evidence type="ECO:0000256" key="7">
    <source>
        <dbReference type="ARBA" id="ARBA00022824"/>
    </source>
</evidence>
<evidence type="ECO:0000256" key="9">
    <source>
        <dbReference type="ARBA" id="ARBA00023136"/>
    </source>
</evidence>
<organism evidence="12 13">
    <name type="scientific">Geotrichum candidum</name>
    <name type="common">Oospora lactis</name>
    <name type="synonym">Dipodascus geotrichum</name>
    <dbReference type="NCBI Taxonomy" id="1173061"/>
    <lineage>
        <taxon>Eukaryota</taxon>
        <taxon>Fungi</taxon>
        <taxon>Dikarya</taxon>
        <taxon>Ascomycota</taxon>
        <taxon>Saccharomycotina</taxon>
        <taxon>Dipodascomycetes</taxon>
        <taxon>Dipodascales</taxon>
        <taxon>Dipodascaceae</taxon>
        <taxon>Geotrichum</taxon>
    </lineage>
</organism>
<name>A0A0J9XEZ7_GEOCN</name>
<dbReference type="GO" id="GO:1990529">
    <property type="term" value="C:glycosylphosphatidylinositol-mannosyltransferase I complex"/>
    <property type="evidence" value="ECO:0007669"/>
    <property type="project" value="TreeGrafter"/>
</dbReference>
<dbReference type="PANTHER" id="PTHR28533">
    <property type="entry name" value="PROTEIN PBN1"/>
    <property type="match status" value="1"/>
</dbReference>
<keyword evidence="7 11" id="KW-0256">Endoplasmic reticulum</keyword>
<dbReference type="SMART" id="SM00780">
    <property type="entry name" value="PIG-X"/>
    <property type="match status" value="1"/>
</dbReference>
<dbReference type="UniPathway" id="UPA00196"/>
<dbReference type="GO" id="GO:0006506">
    <property type="term" value="P:GPI anchor biosynthetic process"/>
    <property type="evidence" value="ECO:0007669"/>
    <property type="project" value="UniProtKB-UniPathway"/>
</dbReference>
<dbReference type="Proteomes" id="UP000242525">
    <property type="component" value="Unassembled WGS sequence"/>
</dbReference>
<comment type="function">
    <text evidence="11">Required for proper folding and/or the stability of a subset of proteins in the endoplasmic reticulum. Component of glycosylphosphatidylinositol-mannosyltransferase 1 which transfers the first of the 4 mannoses in the GPI-anchor precursors during GPI-anchor biosynthesis. Probably acts by stabilizing the mannosyltransferase GPI14.</text>
</comment>
<keyword evidence="10" id="KW-0325">Glycoprotein</keyword>
<evidence type="ECO:0000256" key="6">
    <source>
        <dbReference type="ARBA" id="ARBA00022692"/>
    </source>
</evidence>
<keyword evidence="9 11" id="KW-0472">Membrane</keyword>
<evidence type="ECO:0000256" key="5">
    <source>
        <dbReference type="ARBA" id="ARBA00022502"/>
    </source>
</evidence>
<feature type="transmembrane region" description="Helical" evidence="11">
    <location>
        <begin position="477"/>
        <end position="497"/>
    </location>
</feature>
<evidence type="ECO:0000313" key="13">
    <source>
        <dbReference type="Proteomes" id="UP000242525"/>
    </source>
</evidence>
<comment type="caution">
    <text evidence="12">The sequence shown here is derived from an EMBL/GenBank/DDBJ whole genome shotgun (WGS) entry which is preliminary data.</text>
</comment>